<keyword evidence="1" id="KW-1133">Transmembrane helix</keyword>
<evidence type="ECO:0000256" key="1">
    <source>
        <dbReference type="SAM" id="Phobius"/>
    </source>
</evidence>
<feature type="transmembrane region" description="Helical" evidence="1">
    <location>
        <begin position="487"/>
        <end position="507"/>
    </location>
</feature>
<dbReference type="Proteomes" id="UP001197795">
    <property type="component" value="Unassembled WGS sequence"/>
</dbReference>
<feature type="transmembrane region" description="Helical" evidence="1">
    <location>
        <begin position="165"/>
        <end position="186"/>
    </location>
</feature>
<feature type="transmembrane region" description="Helical" evidence="1">
    <location>
        <begin position="294"/>
        <end position="315"/>
    </location>
</feature>
<feature type="transmembrane region" description="Helical" evidence="1">
    <location>
        <begin position="77"/>
        <end position="97"/>
    </location>
</feature>
<keyword evidence="3" id="KW-1185">Reference proteome</keyword>
<keyword evidence="1" id="KW-0472">Membrane</keyword>
<reference evidence="2 3" key="1">
    <citation type="submission" date="2021-10" db="EMBL/GenBank/DDBJ databases">
        <title>Anaerobic single-cell dispensing facilitates the cultivation of human gut bacteria.</title>
        <authorList>
            <person name="Afrizal A."/>
        </authorList>
    </citation>
    <scope>NUCLEOTIDE SEQUENCE [LARGE SCALE GENOMIC DNA]</scope>
    <source>
        <strain evidence="2 3">CLA-AA-H273</strain>
    </source>
</reference>
<feature type="transmembrane region" description="Helical" evidence="1">
    <location>
        <begin position="513"/>
        <end position="533"/>
    </location>
</feature>
<feature type="transmembrane region" description="Helical" evidence="1">
    <location>
        <begin position="220"/>
        <end position="236"/>
    </location>
</feature>
<evidence type="ECO:0000313" key="3">
    <source>
        <dbReference type="Proteomes" id="UP001197795"/>
    </source>
</evidence>
<comment type="caution">
    <text evidence="2">The sequence shown here is derived from an EMBL/GenBank/DDBJ whole genome shotgun (WGS) entry which is preliminary data.</text>
</comment>
<dbReference type="AlphaFoldDB" id="A0AAE3A3E4"/>
<dbReference type="EMBL" id="JAJEPV010000018">
    <property type="protein sequence ID" value="MCC2119688.1"/>
    <property type="molecule type" value="Genomic_DNA"/>
</dbReference>
<gene>
    <name evidence="2" type="ORF">LKD75_08840</name>
</gene>
<proteinExistence type="predicted"/>
<feature type="transmembrane region" description="Helical" evidence="1">
    <location>
        <begin position="439"/>
        <end position="466"/>
    </location>
</feature>
<feature type="transmembrane region" description="Helical" evidence="1">
    <location>
        <begin position="245"/>
        <end position="260"/>
    </location>
</feature>
<feature type="transmembrane region" description="Helical" evidence="1">
    <location>
        <begin position="9"/>
        <end position="29"/>
    </location>
</feature>
<feature type="transmembrane region" description="Helical" evidence="1">
    <location>
        <begin position="49"/>
        <end position="68"/>
    </location>
</feature>
<organism evidence="2 3">
    <name type="scientific">Waltera acetigignens</name>
    <dbReference type="NCBI Taxonomy" id="2981769"/>
    <lineage>
        <taxon>Bacteria</taxon>
        <taxon>Bacillati</taxon>
        <taxon>Bacillota</taxon>
        <taxon>Clostridia</taxon>
        <taxon>Lachnospirales</taxon>
        <taxon>Lachnospiraceae</taxon>
        <taxon>Waltera</taxon>
    </lineage>
</organism>
<name>A0AAE3A3E4_9FIRM</name>
<protein>
    <submittedName>
        <fullName evidence="2">Uncharacterized protein</fullName>
    </submittedName>
</protein>
<accession>A0AAE3A3E4</accession>
<evidence type="ECO:0000313" key="2">
    <source>
        <dbReference type="EMBL" id="MCC2119688.1"/>
    </source>
</evidence>
<feature type="transmembrane region" description="Helical" evidence="1">
    <location>
        <begin position="193"/>
        <end position="214"/>
    </location>
</feature>
<sequence length="545" mass="62782">MKKKCISTATLSVLLLVLFLPVFYYIVFYGTNVNYNEMHKIITVEGNKVLSLCAVIGVAVLGAAYYFLRKIPYTGRIAVWFTGITLAVCILFCLVNIKISKCIAFYGGWDCGMVANSARWLYEGQTLGYDDYYTIYSNNIPVTWLLYQLYSFASGLKGYPYNPEFIWIQFQCVMLSLAVFCSVLLVLQVSRNLGISVIALVFQSIFLGISPWKIIPYTDGSTIAMPILILLLYSLFRKNGRKRKYLLWFLIMFLGCLGGIMKATCYVTLIAVVLVDLVWSAWEEVPMRKRLQKIGLKILLLIAAFGLGAFCKQGIYCSVQYDYNADMEIGWSNYMYNGLNEDTTGACSGEGLEIVRSFAGTDKNTRIQYEMEGIRKRIGDRGIWGTIRFWLRKQVMNFNDGTFSWYQEGYFQAWEYPLNIESSGKEPLRAFYWQDGSNYIWFTTISQGLWLFVLLGVITEAGMLLWTAVSTIRRPKYRTEENLSDRLCLSTVMIVTFIGMFLFVMLFEARARYLYNTIPVFSVMAVFGYYELYRKLFIFCDKRRK</sequence>
<keyword evidence="1" id="KW-0812">Transmembrane</keyword>
<dbReference type="RefSeq" id="WP_227733225.1">
    <property type="nucleotide sequence ID" value="NZ_JAJEPV010000018.1"/>
</dbReference>